<proteinExistence type="predicted"/>
<keyword evidence="2" id="KW-1185">Reference proteome</keyword>
<organism evidence="1 2">
    <name type="scientific">Salininema proteolyticum</name>
    <dbReference type="NCBI Taxonomy" id="1607685"/>
    <lineage>
        <taxon>Bacteria</taxon>
        <taxon>Bacillati</taxon>
        <taxon>Actinomycetota</taxon>
        <taxon>Actinomycetes</taxon>
        <taxon>Glycomycetales</taxon>
        <taxon>Glycomycetaceae</taxon>
        <taxon>Salininema</taxon>
    </lineage>
</organism>
<comment type="caution">
    <text evidence="1">The sequence shown here is derived from an EMBL/GenBank/DDBJ whole genome shotgun (WGS) entry which is preliminary data.</text>
</comment>
<evidence type="ECO:0000313" key="2">
    <source>
        <dbReference type="Proteomes" id="UP001595823"/>
    </source>
</evidence>
<name>A0ABV8TYP5_9ACTN</name>
<evidence type="ECO:0000313" key="1">
    <source>
        <dbReference type="EMBL" id="MFC4335941.1"/>
    </source>
</evidence>
<dbReference type="EMBL" id="JBHSDK010000015">
    <property type="protein sequence ID" value="MFC4335941.1"/>
    <property type="molecule type" value="Genomic_DNA"/>
</dbReference>
<protein>
    <submittedName>
        <fullName evidence="1">Uncharacterized protein</fullName>
    </submittedName>
</protein>
<accession>A0ABV8TYP5</accession>
<reference evidence="2" key="1">
    <citation type="journal article" date="2019" name="Int. J. Syst. Evol. Microbiol.">
        <title>The Global Catalogue of Microorganisms (GCM) 10K type strain sequencing project: providing services to taxonomists for standard genome sequencing and annotation.</title>
        <authorList>
            <consortium name="The Broad Institute Genomics Platform"/>
            <consortium name="The Broad Institute Genome Sequencing Center for Infectious Disease"/>
            <person name="Wu L."/>
            <person name="Ma J."/>
        </authorList>
    </citation>
    <scope>NUCLEOTIDE SEQUENCE [LARGE SCALE GENOMIC DNA]</scope>
    <source>
        <strain evidence="2">IBRC-M 10908</strain>
    </source>
</reference>
<gene>
    <name evidence="1" type="ORF">ACFPET_12075</name>
</gene>
<dbReference type="Proteomes" id="UP001595823">
    <property type="component" value="Unassembled WGS sequence"/>
</dbReference>
<sequence>MTVLYLPPNTTDLGTLHHYEHIFDVHYDAEAGTVFLLEPTSDDTPIQQRVPTVIAVCGKGVWAKLTLYSDELYKQARTFPNWENEIRDAIMIHVQRRTR</sequence>
<dbReference type="RefSeq" id="WP_380621292.1">
    <property type="nucleotide sequence ID" value="NZ_JBHSDK010000015.1"/>
</dbReference>